<dbReference type="GO" id="GO:0006635">
    <property type="term" value="P:fatty acid beta-oxidation"/>
    <property type="evidence" value="ECO:0007669"/>
    <property type="project" value="TreeGrafter"/>
</dbReference>
<organism evidence="4 5">
    <name type="scientific">Desulforhopalus singaporensis</name>
    <dbReference type="NCBI Taxonomy" id="91360"/>
    <lineage>
        <taxon>Bacteria</taxon>
        <taxon>Pseudomonadati</taxon>
        <taxon>Thermodesulfobacteriota</taxon>
        <taxon>Desulfobulbia</taxon>
        <taxon>Desulfobulbales</taxon>
        <taxon>Desulfocapsaceae</taxon>
        <taxon>Desulforhopalus</taxon>
    </lineage>
</organism>
<evidence type="ECO:0000256" key="2">
    <source>
        <dbReference type="ARBA" id="ARBA00023239"/>
    </source>
</evidence>
<keyword evidence="2" id="KW-0456">Lyase</keyword>
<proteinExistence type="inferred from homology"/>
<dbReference type="RefSeq" id="WP_092225238.1">
    <property type="nucleotide sequence ID" value="NZ_FNJI01000031.1"/>
</dbReference>
<dbReference type="InterPro" id="IPR018376">
    <property type="entry name" value="Enoyl-CoA_hyd/isom_CS"/>
</dbReference>
<evidence type="ECO:0000256" key="1">
    <source>
        <dbReference type="ARBA" id="ARBA00005254"/>
    </source>
</evidence>
<dbReference type="InterPro" id="IPR014748">
    <property type="entry name" value="Enoyl-CoA_hydra_C"/>
</dbReference>
<dbReference type="Gene3D" id="1.10.12.10">
    <property type="entry name" value="Lyase 2-enoyl-coa Hydratase, Chain A, domain 2"/>
    <property type="match status" value="1"/>
</dbReference>
<dbReference type="Proteomes" id="UP000199073">
    <property type="component" value="Unassembled WGS sequence"/>
</dbReference>
<dbReference type="FunFam" id="1.10.12.10:FF:000001">
    <property type="entry name" value="Probable enoyl-CoA hydratase, mitochondrial"/>
    <property type="match status" value="1"/>
</dbReference>
<dbReference type="Pfam" id="PF00378">
    <property type="entry name" value="ECH_1"/>
    <property type="match status" value="1"/>
</dbReference>
<dbReference type="InterPro" id="IPR029045">
    <property type="entry name" value="ClpP/crotonase-like_dom_sf"/>
</dbReference>
<dbReference type="FunFam" id="3.90.226.10:FF:000009">
    <property type="entry name" value="Carnitinyl-CoA dehydratase"/>
    <property type="match status" value="1"/>
</dbReference>
<dbReference type="CDD" id="cd06558">
    <property type="entry name" value="crotonase-like"/>
    <property type="match status" value="1"/>
</dbReference>
<protein>
    <submittedName>
        <fullName evidence="4">Enoyl-CoA hydratase</fullName>
    </submittedName>
</protein>
<reference evidence="4 5" key="1">
    <citation type="submission" date="2016-10" db="EMBL/GenBank/DDBJ databases">
        <authorList>
            <person name="de Groot N.N."/>
        </authorList>
    </citation>
    <scope>NUCLEOTIDE SEQUENCE [LARGE SCALE GENOMIC DNA]</scope>
    <source>
        <strain evidence="4 5">DSM 12130</strain>
    </source>
</reference>
<dbReference type="PROSITE" id="PS00166">
    <property type="entry name" value="ENOYL_COA_HYDRATASE"/>
    <property type="match status" value="1"/>
</dbReference>
<dbReference type="PANTHER" id="PTHR11941">
    <property type="entry name" value="ENOYL-COA HYDRATASE-RELATED"/>
    <property type="match status" value="1"/>
</dbReference>
<dbReference type="AlphaFoldDB" id="A0A1H0UFE0"/>
<name>A0A1H0UFE0_9BACT</name>
<gene>
    <name evidence="4" type="ORF">SAMN05660330_03528</name>
</gene>
<dbReference type="SUPFAM" id="SSF52096">
    <property type="entry name" value="ClpP/crotonase"/>
    <property type="match status" value="1"/>
</dbReference>
<evidence type="ECO:0000256" key="3">
    <source>
        <dbReference type="RuleBase" id="RU003707"/>
    </source>
</evidence>
<dbReference type="InterPro" id="IPR001753">
    <property type="entry name" value="Enoyl-CoA_hydra/iso"/>
</dbReference>
<dbReference type="Gene3D" id="3.90.226.10">
    <property type="entry name" value="2-enoyl-CoA Hydratase, Chain A, domain 1"/>
    <property type="match status" value="1"/>
</dbReference>
<evidence type="ECO:0000313" key="5">
    <source>
        <dbReference type="Proteomes" id="UP000199073"/>
    </source>
</evidence>
<dbReference type="OrthoDB" id="5365311at2"/>
<dbReference type="EMBL" id="FNJI01000031">
    <property type="protein sequence ID" value="SDP64780.1"/>
    <property type="molecule type" value="Genomic_DNA"/>
</dbReference>
<sequence length="260" mass="28083">MKFENILLETSESTAIITLNRPKAMNAINSKLLAEIHEALDQVEADETIQALVITGGEKVFAAGADIKEIRGVENPTQAHRFLRSLLSCFNRLSEVEIPVIAAISGFAFGGGCELALCCDIRIASKTAQLALPEINLGLMPGAGGTQRLARLIGMGLACEMLFTGAPVSADRARKIGLVNKVVEEPDLVNEAMKMATVLGEKPGFALKMIKKAVKTGMNTDLVSGLDYESRCFELLFSTEDQKEGTSAFVEKRKPEFKGY</sequence>
<accession>A0A1H0UFE0</accession>
<dbReference type="GO" id="GO:0016836">
    <property type="term" value="F:hydro-lyase activity"/>
    <property type="evidence" value="ECO:0007669"/>
    <property type="project" value="UniProtKB-ARBA"/>
</dbReference>
<comment type="similarity">
    <text evidence="1 3">Belongs to the enoyl-CoA hydratase/isomerase family.</text>
</comment>
<dbReference type="PANTHER" id="PTHR11941:SF54">
    <property type="entry name" value="ENOYL-COA HYDRATASE, MITOCHONDRIAL"/>
    <property type="match status" value="1"/>
</dbReference>
<evidence type="ECO:0000313" key="4">
    <source>
        <dbReference type="EMBL" id="SDP64780.1"/>
    </source>
</evidence>
<keyword evidence="5" id="KW-1185">Reference proteome</keyword>
<dbReference type="STRING" id="91360.SAMN05660330_03528"/>